<name>A0A8I2YK69_9AGAM</name>
<gene>
    <name evidence="9" type="ORF">JVT61DRAFT_7099</name>
</gene>
<dbReference type="PANTHER" id="PTHR11934:SF0">
    <property type="entry name" value="RIBOSE-5-PHOSPHATE ISOMERASE"/>
    <property type="match status" value="1"/>
</dbReference>
<dbReference type="GO" id="GO:0006014">
    <property type="term" value="P:D-ribose metabolic process"/>
    <property type="evidence" value="ECO:0007669"/>
    <property type="project" value="TreeGrafter"/>
</dbReference>
<protein>
    <recommendedName>
        <fullName evidence="5">Ribose-5-phosphate isomerase</fullName>
        <ecNumber evidence="4">5.3.1.6</ecNumber>
    </recommendedName>
    <alternativeName>
        <fullName evidence="8">D-ribose-5-phosphate ketol-isomerase</fullName>
    </alternativeName>
    <alternativeName>
        <fullName evidence="7">Phosphoriboisomerase</fullName>
    </alternativeName>
</protein>
<evidence type="ECO:0000256" key="8">
    <source>
        <dbReference type="ARBA" id="ARBA00032273"/>
    </source>
</evidence>
<accession>A0A8I2YK69</accession>
<dbReference type="SUPFAM" id="SSF100950">
    <property type="entry name" value="NagB/RpiA/CoA transferase-like"/>
    <property type="match status" value="1"/>
</dbReference>
<evidence type="ECO:0000256" key="2">
    <source>
        <dbReference type="ARBA" id="ARBA00004988"/>
    </source>
</evidence>
<dbReference type="AlphaFoldDB" id="A0A8I2YK69"/>
<dbReference type="Pfam" id="PF06026">
    <property type="entry name" value="Rib_5-P_isom_A"/>
    <property type="match status" value="1"/>
</dbReference>
<proteinExistence type="inferred from homology"/>
<dbReference type="EC" id="5.3.1.6" evidence="4"/>
<dbReference type="GO" id="GO:0005737">
    <property type="term" value="C:cytoplasm"/>
    <property type="evidence" value="ECO:0007669"/>
    <property type="project" value="TreeGrafter"/>
</dbReference>
<reference evidence="9" key="1">
    <citation type="submission" date="2021-03" db="EMBL/GenBank/DDBJ databases">
        <title>Evolutionary innovations through gain and loss of genes in the ectomycorrhizal Boletales.</title>
        <authorList>
            <person name="Wu G."/>
            <person name="Miyauchi S."/>
            <person name="Morin E."/>
            <person name="Yang Z.-L."/>
            <person name="Xu J."/>
            <person name="Martin F.M."/>
        </authorList>
    </citation>
    <scope>NUCLEOTIDE SEQUENCE</scope>
    <source>
        <strain evidence="9">BR01</strain>
    </source>
</reference>
<sequence>MSQLPGIEGAKRLAAYTAVDKHILPHHKIIGIGSGSTVPYVVERIMQQGTELNKGRTFIPTGFQSKELIIEAGLNLGDVDQYLTIDVTIDGADESVTSIAPPIRLTQQGSLV</sequence>
<dbReference type="InterPro" id="IPR004788">
    <property type="entry name" value="Ribose5P_isomerase_type_A"/>
</dbReference>
<dbReference type="Proteomes" id="UP000683000">
    <property type="component" value="Unassembled WGS sequence"/>
</dbReference>
<comment type="catalytic activity">
    <reaction evidence="1">
        <text>aldehydo-D-ribose 5-phosphate = D-ribulose 5-phosphate</text>
        <dbReference type="Rhea" id="RHEA:14657"/>
        <dbReference type="ChEBI" id="CHEBI:58121"/>
        <dbReference type="ChEBI" id="CHEBI:58273"/>
        <dbReference type="EC" id="5.3.1.6"/>
    </reaction>
</comment>
<evidence type="ECO:0000256" key="1">
    <source>
        <dbReference type="ARBA" id="ARBA00001713"/>
    </source>
</evidence>
<keyword evidence="10" id="KW-1185">Reference proteome</keyword>
<evidence type="ECO:0000256" key="3">
    <source>
        <dbReference type="ARBA" id="ARBA00008088"/>
    </source>
</evidence>
<evidence type="ECO:0000256" key="5">
    <source>
        <dbReference type="ARBA" id="ARBA00019150"/>
    </source>
</evidence>
<dbReference type="UniPathway" id="UPA00115">
    <property type="reaction ID" value="UER00412"/>
</dbReference>
<dbReference type="PANTHER" id="PTHR11934">
    <property type="entry name" value="RIBOSE-5-PHOSPHATE ISOMERASE"/>
    <property type="match status" value="1"/>
</dbReference>
<dbReference type="GO" id="GO:0004751">
    <property type="term" value="F:ribose-5-phosphate isomerase activity"/>
    <property type="evidence" value="ECO:0007669"/>
    <property type="project" value="UniProtKB-EC"/>
</dbReference>
<dbReference type="Gene3D" id="3.40.50.1360">
    <property type="match status" value="1"/>
</dbReference>
<evidence type="ECO:0000256" key="6">
    <source>
        <dbReference type="ARBA" id="ARBA00023235"/>
    </source>
</evidence>
<keyword evidence="6" id="KW-0413">Isomerase</keyword>
<comment type="pathway">
    <text evidence="2">Carbohydrate degradation; pentose phosphate pathway; D-ribose 5-phosphate from D-ribulose 5-phosphate (non-oxidative stage): step 1/1.</text>
</comment>
<dbReference type="GO" id="GO:0009052">
    <property type="term" value="P:pentose-phosphate shunt, non-oxidative branch"/>
    <property type="evidence" value="ECO:0007669"/>
    <property type="project" value="InterPro"/>
</dbReference>
<dbReference type="EMBL" id="JAGFBS010000024">
    <property type="protein sequence ID" value="KAG6373042.1"/>
    <property type="molecule type" value="Genomic_DNA"/>
</dbReference>
<comment type="similarity">
    <text evidence="3">Belongs to the ribose 5-phosphate isomerase family.</text>
</comment>
<evidence type="ECO:0000313" key="9">
    <source>
        <dbReference type="EMBL" id="KAG6373042.1"/>
    </source>
</evidence>
<evidence type="ECO:0000256" key="4">
    <source>
        <dbReference type="ARBA" id="ARBA00011959"/>
    </source>
</evidence>
<evidence type="ECO:0000256" key="7">
    <source>
        <dbReference type="ARBA" id="ARBA00029734"/>
    </source>
</evidence>
<organism evidence="9 10">
    <name type="scientific">Boletus reticuloceps</name>
    <dbReference type="NCBI Taxonomy" id="495285"/>
    <lineage>
        <taxon>Eukaryota</taxon>
        <taxon>Fungi</taxon>
        <taxon>Dikarya</taxon>
        <taxon>Basidiomycota</taxon>
        <taxon>Agaricomycotina</taxon>
        <taxon>Agaricomycetes</taxon>
        <taxon>Agaricomycetidae</taxon>
        <taxon>Boletales</taxon>
        <taxon>Boletineae</taxon>
        <taxon>Boletaceae</taxon>
        <taxon>Boletoideae</taxon>
        <taxon>Boletus</taxon>
    </lineage>
</organism>
<comment type="caution">
    <text evidence="9">The sequence shown here is derived from an EMBL/GenBank/DDBJ whole genome shotgun (WGS) entry which is preliminary data.</text>
</comment>
<evidence type="ECO:0000313" key="10">
    <source>
        <dbReference type="Proteomes" id="UP000683000"/>
    </source>
</evidence>
<dbReference type="OrthoDB" id="1555531at2759"/>
<dbReference type="InterPro" id="IPR037171">
    <property type="entry name" value="NagB/RpiA_transferase-like"/>
</dbReference>